<dbReference type="Ensembl" id="ENSLCAT00010028503.1">
    <property type="protein sequence ID" value="ENSLCAP00010027894.1"/>
    <property type="gene ID" value="ENSLCAG00010013114.1"/>
</dbReference>
<proteinExistence type="predicted"/>
<accession>A0A4W6DS92</accession>
<keyword evidence="1" id="KW-0812">Transmembrane</keyword>
<dbReference type="Gene3D" id="2.60.120.40">
    <property type="match status" value="1"/>
</dbReference>
<keyword evidence="1" id="KW-0472">Membrane</keyword>
<reference evidence="2" key="3">
    <citation type="submission" date="2025-09" db="UniProtKB">
        <authorList>
            <consortium name="Ensembl"/>
        </authorList>
    </citation>
    <scope>IDENTIFICATION</scope>
</reference>
<name>A0A4W6DS92_LATCA</name>
<dbReference type="Proteomes" id="UP000314980">
    <property type="component" value="Unassembled WGS sequence"/>
</dbReference>
<dbReference type="SUPFAM" id="SSF49842">
    <property type="entry name" value="TNF-like"/>
    <property type="match status" value="1"/>
</dbReference>
<dbReference type="InParanoid" id="A0A4W6DS92"/>
<reference evidence="3" key="1">
    <citation type="submission" date="2015-09" db="EMBL/GenBank/DDBJ databases">
        <authorList>
            <person name="Sai Rama Sridatta P."/>
        </authorList>
    </citation>
    <scope>NUCLEOTIDE SEQUENCE [LARGE SCALE GENOMIC DNA]</scope>
</reference>
<keyword evidence="1" id="KW-1133">Transmembrane helix</keyword>
<keyword evidence="3" id="KW-1185">Reference proteome</keyword>
<evidence type="ECO:0000313" key="3">
    <source>
        <dbReference type="Proteomes" id="UP000314980"/>
    </source>
</evidence>
<sequence>MCSNNDVLFYAIYFYPVLSFLSISSQPLCLLRRLVQWQCLQMQQPTVAGSSEQNNHDQEDSSTIVLALQLNVGDRVDINLPPGCFLCDDSHYNTFSGFLLYPTE</sequence>
<protein>
    <submittedName>
        <fullName evidence="2">Uncharacterized protein</fullName>
    </submittedName>
</protein>
<evidence type="ECO:0000313" key="2">
    <source>
        <dbReference type="Ensembl" id="ENSLCAP00010027894.1"/>
    </source>
</evidence>
<dbReference type="InterPro" id="IPR008983">
    <property type="entry name" value="Tumour_necrosis_fac-like_dom"/>
</dbReference>
<dbReference type="AlphaFoldDB" id="A0A4W6DS92"/>
<organism evidence="2 3">
    <name type="scientific">Lates calcarifer</name>
    <name type="common">Barramundi</name>
    <name type="synonym">Holocentrus calcarifer</name>
    <dbReference type="NCBI Taxonomy" id="8187"/>
    <lineage>
        <taxon>Eukaryota</taxon>
        <taxon>Metazoa</taxon>
        <taxon>Chordata</taxon>
        <taxon>Craniata</taxon>
        <taxon>Vertebrata</taxon>
        <taxon>Euteleostomi</taxon>
        <taxon>Actinopterygii</taxon>
        <taxon>Neopterygii</taxon>
        <taxon>Teleostei</taxon>
        <taxon>Neoteleostei</taxon>
        <taxon>Acanthomorphata</taxon>
        <taxon>Carangaria</taxon>
        <taxon>Carangaria incertae sedis</taxon>
        <taxon>Centropomidae</taxon>
        <taxon>Lates</taxon>
    </lineage>
</organism>
<evidence type="ECO:0000256" key="1">
    <source>
        <dbReference type="SAM" id="Phobius"/>
    </source>
</evidence>
<reference evidence="2" key="2">
    <citation type="submission" date="2025-08" db="UniProtKB">
        <authorList>
            <consortium name="Ensembl"/>
        </authorList>
    </citation>
    <scope>IDENTIFICATION</scope>
</reference>
<feature type="transmembrane region" description="Helical" evidence="1">
    <location>
        <begin position="12"/>
        <end position="31"/>
    </location>
</feature>